<sequence>MLLRPEKFVEPAVRAPMFILLLQATTSAFRSSVPSTTKTTPWWNYSGWLAVPADIFWFRSAISGMLGDGKASNSGEALVGKIRSLDAAMF</sequence>
<keyword evidence="2" id="KW-1185">Reference proteome</keyword>
<proteinExistence type="predicted"/>
<dbReference type="Proteomes" id="UP000016936">
    <property type="component" value="Unassembled WGS sequence"/>
</dbReference>
<accession>M2VBZ9</accession>
<dbReference type="AlphaFoldDB" id="M2VBZ9"/>
<evidence type="ECO:0000313" key="1">
    <source>
        <dbReference type="EMBL" id="EMD97492.1"/>
    </source>
</evidence>
<gene>
    <name evidence="1" type="ORF">COCHEDRAFT_1018959</name>
</gene>
<evidence type="ECO:0000313" key="2">
    <source>
        <dbReference type="Proteomes" id="UP000016936"/>
    </source>
</evidence>
<dbReference type="EMBL" id="KB445569">
    <property type="protein sequence ID" value="EMD97492.1"/>
    <property type="molecule type" value="Genomic_DNA"/>
</dbReference>
<reference evidence="1 2" key="1">
    <citation type="journal article" date="2012" name="PLoS Pathog.">
        <title>Diverse lifestyles and strategies of plant pathogenesis encoded in the genomes of eighteen Dothideomycetes fungi.</title>
        <authorList>
            <person name="Ohm R.A."/>
            <person name="Feau N."/>
            <person name="Henrissat B."/>
            <person name="Schoch C.L."/>
            <person name="Horwitz B.A."/>
            <person name="Barry K.W."/>
            <person name="Condon B.J."/>
            <person name="Copeland A.C."/>
            <person name="Dhillon B."/>
            <person name="Glaser F."/>
            <person name="Hesse C.N."/>
            <person name="Kosti I."/>
            <person name="LaButti K."/>
            <person name="Lindquist E.A."/>
            <person name="Lucas S."/>
            <person name="Salamov A.A."/>
            <person name="Bradshaw R.E."/>
            <person name="Ciuffetti L."/>
            <person name="Hamelin R.C."/>
            <person name="Kema G.H.J."/>
            <person name="Lawrence C."/>
            <person name="Scott J.A."/>
            <person name="Spatafora J.W."/>
            <person name="Turgeon B.G."/>
            <person name="de Wit P.J.G.M."/>
            <person name="Zhong S."/>
            <person name="Goodwin S.B."/>
            <person name="Grigoriev I.V."/>
        </authorList>
    </citation>
    <scope>NUCLEOTIDE SEQUENCE [LARGE SCALE GENOMIC DNA]</scope>
    <source>
        <strain evidence="2">C5 / ATCC 48332 / race O</strain>
    </source>
</reference>
<dbReference type="HOGENOM" id="CLU_2446586_0_0_1"/>
<reference evidence="2" key="2">
    <citation type="journal article" date="2013" name="PLoS Genet.">
        <title>Comparative genome structure, secondary metabolite, and effector coding capacity across Cochliobolus pathogens.</title>
        <authorList>
            <person name="Condon B.J."/>
            <person name="Leng Y."/>
            <person name="Wu D."/>
            <person name="Bushley K.E."/>
            <person name="Ohm R.A."/>
            <person name="Otillar R."/>
            <person name="Martin J."/>
            <person name="Schackwitz W."/>
            <person name="Grimwood J."/>
            <person name="MohdZainudin N."/>
            <person name="Xue C."/>
            <person name="Wang R."/>
            <person name="Manning V.A."/>
            <person name="Dhillon B."/>
            <person name="Tu Z.J."/>
            <person name="Steffenson B.J."/>
            <person name="Salamov A."/>
            <person name="Sun H."/>
            <person name="Lowry S."/>
            <person name="LaButti K."/>
            <person name="Han J."/>
            <person name="Copeland A."/>
            <person name="Lindquist E."/>
            <person name="Barry K."/>
            <person name="Schmutz J."/>
            <person name="Baker S.E."/>
            <person name="Ciuffetti L.M."/>
            <person name="Grigoriev I.V."/>
            <person name="Zhong S."/>
            <person name="Turgeon B.G."/>
        </authorList>
    </citation>
    <scope>NUCLEOTIDE SEQUENCE [LARGE SCALE GENOMIC DNA]</scope>
    <source>
        <strain evidence="2">C5 / ATCC 48332 / race O</strain>
    </source>
</reference>
<protein>
    <submittedName>
        <fullName evidence="1">Uncharacterized protein</fullName>
    </submittedName>
</protein>
<organism evidence="1 2">
    <name type="scientific">Cochliobolus heterostrophus (strain C5 / ATCC 48332 / race O)</name>
    <name type="common">Southern corn leaf blight fungus</name>
    <name type="synonym">Bipolaris maydis</name>
    <dbReference type="NCBI Taxonomy" id="701091"/>
    <lineage>
        <taxon>Eukaryota</taxon>
        <taxon>Fungi</taxon>
        <taxon>Dikarya</taxon>
        <taxon>Ascomycota</taxon>
        <taxon>Pezizomycotina</taxon>
        <taxon>Dothideomycetes</taxon>
        <taxon>Pleosporomycetidae</taxon>
        <taxon>Pleosporales</taxon>
        <taxon>Pleosporineae</taxon>
        <taxon>Pleosporaceae</taxon>
        <taxon>Bipolaris</taxon>
    </lineage>
</organism>
<name>M2VBZ9_COCH5</name>
<feature type="non-terminal residue" evidence="1">
    <location>
        <position position="90"/>
    </location>
</feature>